<reference evidence="2 3" key="1">
    <citation type="submission" date="2019-09" db="EMBL/GenBank/DDBJ databases">
        <authorList>
            <person name="Chandra G."/>
            <person name="Truman W A."/>
        </authorList>
    </citation>
    <scope>NUCLEOTIDE SEQUENCE [LARGE SCALE GENOMIC DNA]</scope>
    <source>
        <strain evidence="2">PS718</strain>
    </source>
</reference>
<dbReference type="Proteomes" id="UP000325375">
    <property type="component" value="Unassembled WGS sequence"/>
</dbReference>
<protein>
    <submittedName>
        <fullName evidence="2">Uncharacterized protein</fullName>
    </submittedName>
</protein>
<sequence length="422" mass="47712">MNEAPMAPTKTAPPPPSPDGLLAYLKPKSKQWLPLSDDAFRFFSKTDEINQSDTDSMRLNRSALQDMLSTALQLPNISFFAGSGTSLAEVRGPSMWDLWEKAMTESLLSDGLTPEAKSVCAKVRYTEFVSPNIEHFLSQCDAYLLFNPEDIEVENFLIKVKTLILDECSSFIAKPGSDLSTYRNLLQKLARRRVRDPRLKVFTTNYDMCFETSSSDLGMMVIDGFSYTRKRRFDGKYFNYDVVRRDSEKHEFVEGIFQLYKLHGSVSWVRDGNEIFEYAKPSAKDACLIYPAKGKYQQAFLQPHLELLSRFLESLRQPNSCLFMAGFGFNDDHLSEPIYSAIKSNPSLKLIIADYKCAAHIENAGSRGSSAYWRKFADLSEQGYDIHFVNGTFKGFVEQIPNLRALSPAEQLANAVKRAGGQ</sequence>
<dbReference type="Pfam" id="PF13289">
    <property type="entry name" value="SIR2_2"/>
    <property type="match status" value="1"/>
</dbReference>
<accession>A0A5E7CLQ8</accession>
<dbReference type="EMBL" id="CABVHX010000009">
    <property type="protein sequence ID" value="VVO00755.1"/>
    <property type="molecule type" value="Genomic_DNA"/>
</dbReference>
<evidence type="ECO:0000313" key="3">
    <source>
        <dbReference type="Proteomes" id="UP000325375"/>
    </source>
</evidence>
<feature type="region of interest" description="Disordered" evidence="1">
    <location>
        <begin position="1"/>
        <end position="20"/>
    </location>
</feature>
<name>A0A5E7CLQ8_PSEFL</name>
<proteinExistence type="predicted"/>
<gene>
    <name evidence="2" type="ORF">PS718_02642</name>
</gene>
<organism evidence="2 3">
    <name type="scientific">Pseudomonas fluorescens</name>
    <dbReference type="NCBI Taxonomy" id="294"/>
    <lineage>
        <taxon>Bacteria</taxon>
        <taxon>Pseudomonadati</taxon>
        <taxon>Pseudomonadota</taxon>
        <taxon>Gammaproteobacteria</taxon>
        <taxon>Pseudomonadales</taxon>
        <taxon>Pseudomonadaceae</taxon>
        <taxon>Pseudomonas</taxon>
    </lineage>
</organism>
<dbReference type="RefSeq" id="WP_191626439.1">
    <property type="nucleotide sequence ID" value="NZ_CABVHX010000009.1"/>
</dbReference>
<feature type="compositionally biased region" description="Low complexity" evidence="1">
    <location>
        <begin position="1"/>
        <end position="10"/>
    </location>
</feature>
<evidence type="ECO:0000313" key="2">
    <source>
        <dbReference type="EMBL" id="VVO00755.1"/>
    </source>
</evidence>
<dbReference type="AlphaFoldDB" id="A0A5E7CLQ8"/>
<evidence type="ECO:0000256" key="1">
    <source>
        <dbReference type="SAM" id="MobiDB-lite"/>
    </source>
</evidence>